<accession>A0A0E3DB48</accession>
<feature type="transmembrane region" description="Helical" evidence="9">
    <location>
        <begin position="20"/>
        <end position="40"/>
    </location>
</feature>
<dbReference type="InterPro" id="IPR013833">
    <property type="entry name" value="Cyt_c_oxidase_su3_a-hlx"/>
</dbReference>
<dbReference type="InterPro" id="IPR035973">
    <property type="entry name" value="Cyt_c_oxidase_su3-like_sf"/>
</dbReference>
<sequence>MSIPITKQKKVRHWIRLNPWNIPVVNTLILLLSGCTVTWYHHALVANQRTQALLSLLLTILLAVIFTSFQVYEYTVADFRLSVGIYGSTFYLATGFHVFHVFVLLWCIAKRKGISFWC</sequence>
<evidence type="ECO:0000256" key="4">
    <source>
        <dbReference type="ARBA" id="ARBA00022692"/>
    </source>
</evidence>
<evidence type="ECO:0000256" key="3">
    <source>
        <dbReference type="ARBA" id="ARBA00015944"/>
    </source>
</evidence>
<evidence type="ECO:0000256" key="5">
    <source>
        <dbReference type="ARBA" id="ARBA00022967"/>
    </source>
</evidence>
<gene>
    <name evidence="11" type="ORF">Cjap.mt.16</name>
</gene>
<keyword evidence="7 9" id="KW-0472">Membrane</keyword>
<dbReference type="Gene3D" id="1.20.120.80">
    <property type="entry name" value="Cytochrome c oxidase, subunit III, four-helix bundle"/>
    <property type="match status" value="1"/>
</dbReference>
<geneLocation type="mitochondrion" evidence="11"/>
<dbReference type="GO" id="GO:0019646">
    <property type="term" value="P:aerobic electron transport chain"/>
    <property type="evidence" value="ECO:0007669"/>
    <property type="project" value="InterPro"/>
</dbReference>
<dbReference type="SUPFAM" id="SSF81452">
    <property type="entry name" value="Cytochrome c oxidase subunit III-like"/>
    <property type="match status" value="1"/>
</dbReference>
<evidence type="ECO:0000256" key="2">
    <source>
        <dbReference type="ARBA" id="ARBA00010581"/>
    </source>
</evidence>
<dbReference type="InterPro" id="IPR024791">
    <property type="entry name" value="Cyt_c/ubiquinol_Oxase_su3"/>
</dbReference>
<comment type="function">
    <text evidence="8">Component of the cytochrome c oxidase, the last enzyme in the mitochondrial electron transport chain which drives oxidative phosphorylation. The respiratory chain contains 3 multisubunit complexes succinate dehydrogenase (complex II, CII), ubiquinol-cytochrome c oxidoreductase (cytochrome b-c1 complex, complex III, CIII) and cytochrome c oxidase (complex IV, CIV), that cooperate to transfer electrons derived from NADH and succinate to molecular oxygen, creating an electrochemical gradient over the inner membrane that drives transmembrane transport and the ATP synthase. Cytochrome c oxidase is the component of the respiratory chain that catalyzes the reduction of oxygen to water. Electrons originating from reduced cytochrome c in the intermembrane space (IMS) are transferred via the dinuclear copper A center (CU(A)) of subunit 2 and heme A of subunit 1 to the active site in subunit 1, a binuclear center (BNC) formed by heme A3 and copper B (CU(B)). The BNC reduces molecular oxygen to 2 water molecules using 4 electrons from cytochrome c in the IMS and 4 protons from the mitochondrial matrix.</text>
</comment>
<dbReference type="EMBL" id="KJ398159">
    <property type="protein sequence ID" value="AHX02430.1"/>
    <property type="molecule type" value="Genomic_DNA"/>
</dbReference>
<keyword evidence="6 9" id="KW-1133">Transmembrane helix</keyword>
<evidence type="ECO:0000256" key="9">
    <source>
        <dbReference type="SAM" id="Phobius"/>
    </source>
</evidence>
<dbReference type="InterPro" id="IPR000298">
    <property type="entry name" value="Cyt_c_oxidase-like_su3"/>
</dbReference>
<evidence type="ECO:0000259" key="10">
    <source>
        <dbReference type="PROSITE" id="PS50253"/>
    </source>
</evidence>
<name>A0A0E3DB48_CERJP</name>
<keyword evidence="4 8" id="KW-0812">Transmembrane</keyword>
<dbReference type="PANTHER" id="PTHR11403:SF7">
    <property type="entry name" value="CYTOCHROME C OXIDASE SUBUNIT 3"/>
    <property type="match status" value="1"/>
</dbReference>
<feature type="domain" description="Heme-copper oxidase subunit III family profile" evidence="10">
    <location>
        <begin position="1"/>
        <end position="103"/>
    </location>
</feature>
<dbReference type="PROSITE" id="PS50253">
    <property type="entry name" value="COX3"/>
    <property type="match status" value="1"/>
</dbReference>
<dbReference type="AlphaFoldDB" id="A0A0E3DB48"/>
<evidence type="ECO:0000256" key="6">
    <source>
        <dbReference type="ARBA" id="ARBA00022989"/>
    </source>
</evidence>
<evidence type="ECO:0000256" key="1">
    <source>
        <dbReference type="ARBA" id="ARBA00004141"/>
    </source>
</evidence>
<feature type="transmembrane region" description="Helical" evidence="9">
    <location>
        <begin position="52"/>
        <end position="72"/>
    </location>
</feature>
<comment type="subcellular location">
    <subcellularLocation>
        <location evidence="1">Membrane</location>
        <topology evidence="1">Multi-pass membrane protein</topology>
    </subcellularLocation>
</comment>
<dbReference type="PANTHER" id="PTHR11403">
    <property type="entry name" value="CYTOCHROME C OXIDASE SUBUNIT III"/>
    <property type="match status" value="1"/>
</dbReference>
<dbReference type="PROSITE" id="PS51257">
    <property type="entry name" value="PROKAR_LIPOPROTEIN"/>
    <property type="match status" value="1"/>
</dbReference>
<proteinExistence type="inferred from homology"/>
<reference evidence="11" key="1">
    <citation type="submission" date="2014-02" db="EMBL/GenBank/DDBJ databases">
        <title>Complete mitochondrion genomes reveal florideophycean red algal diversity.</title>
        <authorList>
            <person name="Yang E.C."/>
            <person name="Yoon H.S."/>
        </authorList>
    </citation>
    <scope>NUCLEOTIDE SEQUENCE</scope>
</reference>
<keyword evidence="8 11" id="KW-0496">Mitochondrion</keyword>
<feature type="transmembrane region" description="Helical" evidence="9">
    <location>
        <begin position="84"/>
        <end position="109"/>
    </location>
</feature>
<evidence type="ECO:0000256" key="7">
    <source>
        <dbReference type="ARBA" id="ARBA00023136"/>
    </source>
</evidence>
<comment type="similarity">
    <text evidence="2 8">Belongs to the cytochrome c oxidase subunit 3 family.</text>
</comment>
<keyword evidence="5" id="KW-1278">Translocase</keyword>
<evidence type="ECO:0000313" key="11">
    <source>
        <dbReference type="EMBL" id="AHX02430.1"/>
    </source>
</evidence>
<dbReference type="GO" id="GO:0016020">
    <property type="term" value="C:membrane"/>
    <property type="evidence" value="ECO:0007669"/>
    <property type="project" value="UniProtKB-SubCell"/>
</dbReference>
<dbReference type="Pfam" id="PF00510">
    <property type="entry name" value="COX3"/>
    <property type="match status" value="1"/>
</dbReference>
<organism evidence="11">
    <name type="scientific">Ceramothamnion japonicum</name>
    <name type="common">Red alga</name>
    <name type="synonym">Ceramium japonicum</name>
    <dbReference type="NCBI Taxonomy" id="218448"/>
    <lineage>
        <taxon>Eukaryota</taxon>
        <taxon>Rhodophyta</taxon>
        <taxon>Florideophyceae</taxon>
        <taxon>Rhodymeniophycidae</taxon>
        <taxon>Ceramiales</taxon>
        <taxon>Ceramiaceae</taxon>
        <taxon>Ceramothamnion</taxon>
    </lineage>
</organism>
<evidence type="ECO:0000256" key="8">
    <source>
        <dbReference type="RuleBase" id="RU003375"/>
    </source>
</evidence>
<protein>
    <recommendedName>
        <fullName evidence="3 8">Cytochrome c oxidase subunit 3</fullName>
    </recommendedName>
</protein>
<dbReference type="GO" id="GO:0004129">
    <property type="term" value="F:cytochrome-c oxidase activity"/>
    <property type="evidence" value="ECO:0007669"/>
    <property type="project" value="InterPro"/>
</dbReference>